<feature type="region of interest" description="Disordered" evidence="1">
    <location>
        <begin position="99"/>
        <end position="123"/>
    </location>
</feature>
<dbReference type="EMBL" id="JAGTJQ010000001">
    <property type="protein sequence ID" value="KAH7041556.1"/>
    <property type="molecule type" value="Genomic_DNA"/>
</dbReference>
<proteinExistence type="predicted"/>
<dbReference type="OrthoDB" id="5326237at2759"/>
<reference evidence="2" key="1">
    <citation type="journal article" date="2021" name="Nat. Commun.">
        <title>Genetic determinants of endophytism in the Arabidopsis root mycobiome.</title>
        <authorList>
            <person name="Mesny F."/>
            <person name="Miyauchi S."/>
            <person name="Thiergart T."/>
            <person name="Pickel B."/>
            <person name="Atanasova L."/>
            <person name="Karlsson M."/>
            <person name="Huettel B."/>
            <person name="Barry K.W."/>
            <person name="Haridas S."/>
            <person name="Chen C."/>
            <person name="Bauer D."/>
            <person name="Andreopoulos W."/>
            <person name="Pangilinan J."/>
            <person name="LaButti K."/>
            <person name="Riley R."/>
            <person name="Lipzen A."/>
            <person name="Clum A."/>
            <person name="Drula E."/>
            <person name="Henrissat B."/>
            <person name="Kohler A."/>
            <person name="Grigoriev I.V."/>
            <person name="Martin F.M."/>
            <person name="Hacquard S."/>
        </authorList>
    </citation>
    <scope>NUCLEOTIDE SEQUENCE</scope>
    <source>
        <strain evidence="2">MPI-CAGE-CH-0230</strain>
    </source>
</reference>
<evidence type="ECO:0000313" key="3">
    <source>
        <dbReference type="Proteomes" id="UP000756346"/>
    </source>
</evidence>
<sequence>MATSEDEHKQKPAEGQDVQMTSDDISQEELQLEQALRHLKLLHIKSRGLRTTIPRMLDTITTGRTPEEVFSTFKTAVTDAQTEIRDFAELYNSEESRKVLEQAQKSREAEPKGIKPWRHKDDPNWFFLDE</sequence>
<dbReference type="GeneID" id="70182121"/>
<protein>
    <submittedName>
        <fullName evidence="2">Uncharacterized protein</fullName>
    </submittedName>
</protein>
<evidence type="ECO:0000256" key="1">
    <source>
        <dbReference type="SAM" id="MobiDB-lite"/>
    </source>
</evidence>
<gene>
    <name evidence="2" type="ORF">B0I36DRAFT_313019</name>
</gene>
<organism evidence="2 3">
    <name type="scientific">Microdochium trichocladiopsis</name>
    <dbReference type="NCBI Taxonomy" id="1682393"/>
    <lineage>
        <taxon>Eukaryota</taxon>
        <taxon>Fungi</taxon>
        <taxon>Dikarya</taxon>
        <taxon>Ascomycota</taxon>
        <taxon>Pezizomycotina</taxon>
        <taxon>Sordariomycetes</taxon>
        <taxon>Xylariomycetidae</taxon>
        <taxon>Xylariales</taxon>
        <taxon>Microdochiaceae</taxon>
        <taxon>Microdochium</taxon>
    </lineage>
</organism>
<name>A0A9P8YJB6_9PEZI</name>
<comment type="caution">
    <text evidence="2">The sequence shown here is derived from an EMBL/GenBank/DDBJ whole genome shotgun (WGS) entry which is preliminary data.</text>
</comment>
<feature type="compositionally biased region" description="Basic and acidic residues" evidence="1">
    <location>
        <begin position="1"/>
        <end position="14"/>
    </location>
</feature>
<evidence type="ECO:0000313" key="2">
    <source>
        <dbReference type="EMBL" id="KAH7041556.1"/>
    </source>
</evidence>
<dbReference type="AlphaFoldDB" id="A0A9P8YJB6"/>
<keyword evidence="3" id="KW-1185">Reference proteome</keyword>
<accession>A0A9P8YJB6</accession>
<feature type="region of interest" description="Disordered" evidence="1">
    <location>
        <begin position="1"/>
        <end position="26"/>
    </location>
</feature>
<dbReference type="Proteomes" id="UP000756346">
    <property type="component" value="Unassembled WGS sequence"/>
</dbReference>
<dbReference type="RefSeq" id="XP_046019611.1">
    <property type="nucleotide sequence ID" value="XM_046152575.1"/>
</dbReference>